<comment type="similarity">
    <text evidence="2">Belongs to the GatC family.</text>
</comment>
<dbReference type="Gene3D" id="1.10.20.60">
    <property type="entry name" value="Glu-tRNAGln amidotransferase C subunit, N-terminal domain"/>
    <property type="match status" value="1"/>
</dbReference>
<keyword evidence="1 2" id="KW-0436">Ligase</keyword>
<dbReference type="GO" id="GO:0006412">
    <property type="term" value="P:translation"/>
    <property type="evidence" value="ECO:0007669"/>
    <property type="project" value="UniProtKB-UniRule"/>
</dbReference>
<comment type="catalytic activity">
    <reaction evidence="2">
        <text>L-glutamyl-tRNA(Gln) + L-glutamine + ATP + H2O = L-glutaminyl-tRNA(Gln) + L-glutamate + ADP + phosphate + H(+)</text>
        <dbReference type="Rhea" id="RHEA:17521"/>
        <dbReference type="Rhea" id="RHEA-COMP:9681"/>
        <dbReference type="Rhea" id="RHEA-COMP:9684"/>
        <dbReference type="ChEBI" id="CHEBI:15377"/>
        <dbReference type="ChEBI" id="CHEBI:15378"/>
        <dbReference type="ChEBI" id="CHEBI:29985"/>
        <dbReference type="ChEBI" id="CHEBI:30616"/>
        <dbReference type="ChEBI" id="CHEBI:43474"/>
        <dbReference type="ChEBI" id="CHEBI:58359"/>
        <dbReference type="ChEBI" id="CHEBI:78520"/>
        <dbReference type="ChEBI" id="CHEBI:78521"/>
        <dbReference type="ChEBI" id="CHEBI:456216"/>
    </reaction>
</comment>
<dbReference type="PANTHER" id="PTHR15004:SF0">
    <property type="entry name" value="GLUTAMYL-TRNA(GLN) AMIDOTRANSFERASE SUBUNIT C, MITOCHONDRIAL"/>
    <property type="match status" value="1"/>
</dbReference>
<evidence type="ECO:0000256" key="1">
    <source>
        <dbReference type="ARBA" id="ARBA00022598"/>
    </source>
</evidence>
<comment type="caution">
    <text evidence="3">The sequence shown here is derived from an EMBL/GenBank/DDBJ whole genome shotgun (WGS) entry which is preliminary data.</text>
</comment>
<dbReference type="GO" id="GO:0016740">
    <property type="term" value="F:transferase activity"/>
    <property type="evidence" value="ECO:0007669"/>
    <property type="project" value="UniProtKB-KW"/>
</dbReference>
<dbReference type="GO" id="GO:0050567">
    <property type="term" value="F:glutaminyl-tRNA synthase (glutamine-hydrolyzing) activity"/>
    <property type="evidence" value="ECO:0007669"/>
    <property type="project" value="UniProtKB-UniRule"/>
</dbReference>
<dbReference type="NCBIfam" id="TIGR00135">
    <property type="entry name" value="gatC"/>
    <property type="match status" value="1"/>
</dbReference>
<dbReference type="HAMAP" id="MF_00122">
    <property type="entry name" value="GatC"/>
    <property type="match status" value="1"/>
</dbReference>
<dbReference type="InterPro" id="IPR003837">
    <property type="entry name" value="GatC"/>
</dbReference>
<evidence type="ECO:0000313" key="4">
    <source>
        <dbReference type="Proteomes" id="UP000240811"/>
    </source>
</evidence>
<dbReference type="GO" id="GO:0070681">
    <property type="term" value="P:glutaminyl-tRNAGln biosynthesis via transamidation"/>
    <property type="evidence" value="ECO:0007669"/>
    <property type="project" value="TreeGrafter"/>
</dbReference>
<protein>
    <recommendedName>
        <fullName evidence="2">Aspartyl/glutamyl-tRNA(Asn/Gln) amidotransferase subunit C</fullName>
        <shortName evidence="2">Asp/Glu-ADT subunit C</shortName>
        <ecNumber evidence="2">6.3.5.-</ecNumber>
    </recommendedName>
</protein>
<proteinExistence type="inferred from homology"/>
<dbReference type="AlphaFoldDB" id="A0A2T4VWA1"/>
<dbReference type="EC" id="6.3.5.-" evidence="2"/>
<dbReference type="GO" id="GO:0006450">
    <property type="term" value="P:regulation of translational fidelity"/>
    <property type="evidence" value="ECO:0007669"/>
    <property type="project" value="InterPro"/>
</dbReference>
<comment type="subunit">
    <text evidence="2">Heterotrimer of A, B and C subunits.</text>
</comment>
<keyword evidence="2" id="KW-0648">Protein biosynthesis</keyword>
<dbReference type="GO" id="GO:0005524">
    <property type="term" value="F:ATP binding"/>
    <property type="evidence" value="ECO:0007669"/>
    <property type="project" value="UniProtKB-KW"/>
</dbReference>
<evidence type="ECO:0000313" key="3">
    <source>
        <dbReference type="EMBL" id="PTL86055.1"/>
    </source>
</evidence>
<accession>A0A2T4VWA1</accession>
<dbReference type="GO" id="GO:0050566">
    <property type="term" value="F:asparaginyl-tRNA synthase (glutamine-hydrolyzing) activity"/>
    <property type="evidence" value="ECO:0007669"/>
    <property type="project" value="RHEA"/>
</dbReference>
<comment type="function">
    <text evidence="2">Allows the formation of correctly charged Asn-tRNA(Asn) or Gln-tRNA(Gln) through the transamidation of misacylated Asp-tRNA(Asn) or Glu-tRNA(Gln) in organisms which lack either or both of asparaginyl-tRNA or glutaminyl-tRNA synthetases. The reaction takes place in the presence of glutamine and ATP through an activated phospho-Asp-tRNA(Asn) or phospho-Glu-tRNA(Gln).</text>
</comment>
<name>A0A2T4VWA1_9HYPH</name>
<organism evidence="3 4">
    <name type="scientific">Candidatus Liberibacter europaeus</name>
    <dbReference type="NCBI Taxonomy" id="744859"/>
    <lineage>
        <taxon>Bacteria</taxon>
        <taxon>Pseudomonadati</taxon>
        <taxon>Pseudomonadota</taxon>
        <taxon>Alphaproteobacteria</taxon>
        <taxon>Hyphomicrobiales</taxon>
        <taxon>Rhizobiaceae</taxon>
        <taxon>Liberibacter</taxon>
    </lineage>
</organism>
<keyword evidence="2" id="KW-0067">ATP-binding</keyword>
<keyword evidence="3" id="KW-0808">Transferase</keyword>
<reference evidence="4" key="1">
    <citation type="submission" date="2018-02" db="EMBL/GenBank/DDBJ databases">
        <title>Genome sequence of Candidatus Liberibacter europaeus.</title>
        <authorList>
            <person name="Frampton R.A."/>
            <person name="Thompson S.M."/>
            <person name="David C."/>
            <person name="Addison S.M."/>
            <person name="Smith G.R."/>
        </authorList>
    </citation>
    <scope>NUCLEOTIDE SEQUENCE [LARGE SCALE GENOMIC DNA]</scope>
</reference>
<sequence>MSIDVLDVRRLARLARIAIEEDDIPCILSHLNNTMNFLDKIAEVDVEGVEPMTSVIPVKMKCRSDIVCDGGMAESVLSSAPQVEKNFFLVPKTME</sequence>
<dbReference type="InterPro" id="IPR036113">
    <property type="entry name" value="Asp/Glu-ADT_sf_sub_c"/>
</dbReference>
<dbReference type="EMBL" id="PSQJ01000014">
    <property type="protein sequence ID" value="PTL86055.1"/>
    <property type="molecule type" value="Genomic_DNA"/>
</dbReference>
<dbReference type="PANTHER" id="PTHR15004">
    <property type="entry name" value="GLUTAMYL-TRNA(GLN) AMIDOTRANSFERASE SUBUNIT C, MITOCHONDRIAL"/>
    <property type="match status" value="1"/>
</dbReference>
<dbReference type="Pfam" id="PF02686">
    <property type="entry name" value="GatC"/>
    <property type="match status" value="1"/>
</dbReference>
<dbReference type="Proteomes" id="UP000240811">
    <property type="component" value="Unassembled WGS sequence"/>
</dbReference>
<gene>
    <name evidence="2" type="primary">gatC</name>
    <name evidence="3" type="ORF">C4617_05750</name>
</gene>
<keyword evidence="2" id="KW-0547">Nucleotide-binding</keyword>
<dbReference type="SUPFAM" id="SSF141000">
    <property type="entry name" value="Glu-tRNAGln amidotransferase C subunit"/>
    <property type="match status" value="1"/>
</dbReference>
<comment type="catalytic activity">
    <reaction evidence="2">
        <text>L-aspartyl-tRNA(Asn) + L-glutamine + ATP + H2O = L-asparaginyl-tRNA(Asn) + L-glutamate + ADP + phosphate + 2 H(+)</text>
        <dbReference type="Rhea" id="RHEA:14513"/>
        <dbReference type="Rhea" id="RHEA-COMP:9674"/>
        <dbReference type="Rhea" id="RHEA-COMP:9677"/>
        <dbReference type="ChEBI" id="CHEBI:15377"/>
        <dbReference type="ChEBI" id="CHEBI:15378"/>
        <dbReference type="ChEBI" id="CHEBI:29985"/>
        <dbReference type="ChEBI" id="CHEBI:30616"/>
        <dbReference type="ChEBI" id="CHEBI:43474"/>
        <dbReference type="ChEBI" id="CHEBI:58359"/>
        <dbReference type="ChEBI" id="CHEBI:78515"/>
        <dbReference type="ChEBI" id="CHEBI:78516"/>
        <dbReference type="ChEBI" id="CHEBI:456216"/>
    </reaction>
</comment>
<evidence type="ECO:0000256" key="2">
    <source>
        <dbReference type="HAMAP-Rule" id="MF_00122"/>
    </source>
</evidence>